<accession>A0ACC1NVQ5</accession>
<proteinExistence type="predicted"/>
<dbReference type="Proteomes" id="UP001143910">
    <property type="component" value="Unassembled WGS sequence"/>
</dbReference>
<evidence type="ECO:0000313" key="1">
    <source>
        <dbReference type="EMBL" id="KAJ2983218.1"/>
    </source>
</evidence>
<comment type="caution">
    <text evidence="1">The sequence shown here is derived from an EMBL/GenBank/DDBJ whole genome shotgun (WGS) entry which is preliminary data.</text>
</comment>
<gene>
    <name evidence="1" type="ORF">NQ176_g844</name>
</gene>
<keyword evidence="2" id="KW-1185">Reference proteome</keyword>
<evidence type="ECO:0000313" key="2">
    <source>
        <dbReference type="Proteomes" id="UP001143910"/>
    </source>
</evidence>
<protein>
    <submittedName>
        <fullName evidence="1">Uncharacterized protein</fullName>
    </submittedName>
</protein>
<organism evidence="1 2">
    <name type="scientific">Zarea fungicola</name>
    <dbReference type="NCBI Taxonomy" id="93591"/>
    <lineage>
        <taxon>Eukaryota</taxon>
        <taxon>Fungi</taxon>
        <taxon>Dikarya</taxon>
        <taxon>Ascomycota</taxon>
        <taxon>Pezizomycotina</taxon>
        <taxon>Sordariomycetes</taxon>
        <taxon>Hypocreomycetidae</taxon>
        <taxon>Hypocreales</taxon>
        <taxon>Cordycipitaceae</taxon>
        <taxon>Zarea</taxon>
    </lineage>
</organism>
<dbReference type="EMBL" id="JANJQO010000039">
    <property type="protein sequence ID" value="KAJ2983218.1"/>
    <property type="molecule type" value="Genomic_DNA"/>
</dbReference>
<sequence length="322" mass="35062">MSNILILGGTGYLGLALAQALLRTGNYTVFSSTRDSKKVATLVENEIVPVVGEFRDPSFIKSAIAKHRINVVVDVSQGYEDASFILQQVIEASNDQRQSWSAENAVGPKLGFVYCSGTWVHGSVGDVRVNDSVIPDTTSAVDKPATMVSWRPGHEQAVVAARDVLNTAVIRPGTVYGRGSWIWANWWEPLITSSTGATDVIAIPADKDTQPGIVHVDDAADAFVKTIDQIERLGSWPVFDIVTETVKVTTLMEEVKRILGVSRELSYVGSQGNPLFEALALVTNGTSSRARVQLGWQPRRRDFIRDLPQLVAAWKAARDNSA</sequence>
<name>A0ACC1NVQ5_9HYPO</name>
<reference evidence="1" key="1">
    <citation type="submission" date="2022-08" db="EMBL/GenBank/DDBJ databases">
        <title>Genome Sequence of Lecanicillium fungicola.</title>
        <authorList>
            <person name="Buettner E."/>
        </authorList>
    </citation>
    <scope>NUCLEOTIDE SEQUENCE</scope>
    <source>
        <strain evidence="1">Babe33</strain>
    </source>
</reference>